<dbReference type="CDD" id="cd05233">
    <property type="entry name" value="SDR_c"/>
    <property type="match status" value="1"/>
</dbReference>
<accession>A0ABR3DJC2</accession>
<name>A0ABR3DJC2_NEUIN</name>
<keyword evidence="4" id="KW-1185">Reference proteome</keyword>
<proteinExistence type="inferred from homology"/>
<evidence type="ECO:0000256" key="2">
    <source>
        <dbReference type="ARBA" id="ARBA00023002"/>
    </source>
</evidence>
<dbReference type="SUPFAM" id="SSF51735">
    <property type="entry name" value="NAD(P)-binding Rossmann-fold domains"/>
    <property type="match status" value="1"/>
</dbReference>
<dbReference type="Proteomes" id="UP001451303">
    <property type="component" value="Unassembled WGS sequence"/>
</dbReference>
<dbReference type="InterPro" id="IPR002347">
    <property type="entry name" value="SDR_fam"/>
</dbReference>
<evidence type="ECO:0000256" key="1">
    <source>
        <dbReference type="ARBA" id="ARBA00006484"/>
    </source>
</evidence>
<gene>
    <name evidence="3" type="ORF">QR685DRAFT_568923</name>
</gene>
<sequence length="318" mass="34802">MSSSTTNNTSDMEIPTIFGLPGVTPTFDPSVTDVVPTMHTSSYPAINPALNPLLSQAGKTVLITGATAGIGFAMAKSFVTASASKVIITGRRQERLDEAVGLLRQHAKELRKQTEVEGEVVDVLILNAVGEMAAGGLCEEGGRTTVEVWAKLEANLRGPMRNTELFMKQGKDRQKFLINISTASAHVSFPEYSPALASSPEYGFTKATAGLFFRYIAQRSDPEKMQVVSIHPGTIYSELWQRLGVEKSVLPFDDISLPADFAVWAATKEARFIHGRFVWVNWDVEELKAKYAERFKQDAELFRFGVCGLAGSNLHVVQ</sequence>
<dbReference type="EMBL" id="JAVLET010000002">
    <property type="protein sequence ID" value="KAL0472742.1"/>
    <property type="molecule type" value="Genomic_DNA"/>
</dbReference>
<evidence type="ECO:0000313" key="4">
    <source>
        <dbReference type="Proteomes" id="UP001451303"/>
    </source>
</evidence>
<comment type="caution">
    <text evidence="3">The sequence shown here is derived from an EMBL/GenBank/DDBJ whole genome shotgun (WGS) entry which is preliminary data.</text>
</comment>
<dbReference type="Gene3D" id="3.40.50.720">
    <property type="entry name" value="NAD(P)-binding Rossmann-like Domain"/>
    <property type="match status" value="1"/>
</dbReference>
<dbReference type="Pfam" id="PF00106">
    <property type="entry name" value="adh_short"/>
    <property type="match status" value="1"/>
</dbReference>
<evidence type="ECO:0000313" key="3">
    <source>
        <dbReference type="EMBL" id="KAL0472742.1"/>
    </source>
</evidence>
<organism evidence="3 4">
    <name type="scientific">Neurospora intermedia</name>
    <dbReference type="NCBI Taxonomy" id="5142"/>
    <lineage>
        <taxon>Eukaryota</taxon>
        <taxon>Fungi</taxon>
        <taxon>Dikarya</taxon>
        <taxon>Ascomycota</taxon>
        <taxon>Pezizomycotina</taxon>
        <taxon>Sordariomycetes</taxon>
        <taxon>Sordariomycetidae</taxon>
        <taxon>Sordariales</taxon>
        <taxon>Sordariaceae</taxon>
        <taxon>Neurospora</taxon>
    </lineage>
</organism>
<dbReference type="PANTHER" id="PTHR44196">
    <property type="entry name" value="DEHYDROGENASE/REDUCTASE SDR FAMILY MEMBER 7B"/>
    <property type="match status" value="1"/>
</dbReference>
<dbReference type="InterPro" id="IPR036291">
    <property type="entry name" value="NAD(P)-bd_dom_sf"/>
</dbReference>
<keyword evidence="2" id="KW-0560">Oxidoreductase</keyword>
<evidence type="ECO:0008006" key="5">
    <source>
        <dbReference type="Google" id="ProtNLM"/>
    </source>
</evidence>
<reference evidence="3 4" key="1">
    <citation type="submission" date="2023-09" db="EMBL/GenBank/DDBJ databases">
        <title>Multi-omics analysis of a traditional fermented food reveals byproduct-associated fungal strains for waste-to-food upcycling.</title>
        <authorList>
            <consortium name="Lawrence Berkeley National Laboratory"/>
            <person name="Rekdal V.M."/>
            <person name="Villalobos-Escobedo J.M."/>
            <person name="Rodriguez-Valeron N."/>
            <person name="Garcia M.O."/>
            <person name="Vasquez D.P."/>
            <person name="Damayanti I."/>
            <person name="Sorensen P.M."/>
            <person name="Baidoo E.E."/>
            <person name="De Carvalho A.C."/>
            <person name="Riley R."/>
            <person name="Lipzen A."/>
            <person name="He G."/>
            <person name="Yan M."/>
            <person name="Haridas S."/>
            <person name="Daum C."/>
            <person name="Yoshinaga Y."/>
            <person name="Ng V."/>
            <person name="Grigoriev I.V."/>
            <person name="Munk R."/>
            <person name="Nuraida L."/>
            <person name="Wijaya C.H."/>
            <person name="Morales P.-C."/>
            <person name="Keasling J.D."/>
        </authorList>
    </citation>
    <scope>NUCLEOTIDE SEQUENCE [LARGE SCALE GENOMIC DNA]</scope>
    <source>
        <strain evidence="3 4">FGSC 2613</strain>
    </source>
</reference>
<dbReference type="PANTHER" id="PTHR44196:SF1">
    <property type="entry name" value="DEHYDROGENASE_REDUCTASE SDR FAMILY MEMBER 7B"/>
    <property type="match status" value="1"/>
</dbReference>
<comment type="similarity">
    <text evidence="1">Belongs to the short-chain dehydrogenases/reductases (SDR) family.</text>
</comment>
<dbReference type="PRINTS" id="PR00081">
    <property type="entry name" value="GDHRDH"/>
</dbReference>
<protein>
    <recommendedName>
        <fullName evidence="5">NAD(P)-binding protein</fullName>
    </recommendedName>
</protein>